<comment type="caution">
    <text evidence="1">The sequence shown here is derived from an EMBL/GenBank/DDBJ whole genome shotgun (WGS) entry which is preliminary data.</text>
</comment>
<keyword evidence="2" id="KW-1185">Reference proteome</keyword>
<organism evidence="1 2">
    <name type="scientific">Dryococelus australis</name>
    <dbReference type="NCBI Taxonomy" id="614101"/>
    <lineage>
        <taxon>Eukaryota</taxon>
        <taxon>Metazoa</taxon>
        <taxon>Ecdysozoa</taxon>
        <taxon>Arthropoda</taxon>
        <taxon>Hexapoda</taxon>
        <taxon>Insecta</taxon>
        <taxon>Pterygota</taxon>
        <taxon>Neoptera</taxon>
        <taxon>Polyneoptera</taxon>
        <taxon>Phasmatodea</taxon>
        <taxon>Verophasmatodea</taxon>
        <taxon>Anareolatae</taxon>
        <taxon>Phasmatidae</taxon>
        <taxon>Eurycanthinae</taxon>
        <taxon>Dryococelus</taxon>
    </lineage>
</organism>
<dbReference type="Proteomes" id="UP001159363">
    <property type="component" value="Chromosome 9"/>
</dbReference>
<evidence type="ECO:0000313" key="1">
    <source>
        <dbReference type="EMBL" id="KAJ8874256.1"/>
    </source>
</evidence>
<reference evidence="1 2" key="1">
    <citation type="submission" date="2023-02" db="EMBL/GenBank/DDBJ databases">
        <title>LHISI_Scaffold_Assembly.</title>
        <authorList>
            <person name="Stuart O.P."/>
            <person name="Cleave R."/>
            <person name="Magrath M.J.L."/>
            <person name="Mikheyev A.S."/>
        </authorList>
    </citation>
    <scope>NUCLEOTIDE SEQUENCE [LARGE SCALE GENOMIC DNA]</scope>
    <source>
        <strain evidence="1">Daus_M_001</strain>
        <tissue evidence="1">Leg muscle</tissue>
    </source>
</reference>
<accession>A0ABQ9GQH1</accession>
<evidence type="ECO:0008006" key="3">
    <source>
        <dbReference type="Google" id="ProtNLM"/>
    </source>
</evidence>
<gene>
    <name evidence="1" type="ORF">PR048_025099</name>
</gene>
<proteinExistence type="predicted"/>
<evidence type="ECO:0000313" key="2">
    <source>
        <dbReference type="Proteomes" id="UP001159363"/>
    </source>
</evidence>
<sequence>MSQLVSYITTKSVVVIFRSCIHQAFPECTDDVIHCTYKRQRILYTIRTSSVIGRSLRLRTRFCRCVHCGRICVKIILKIPKSQEDWKHIAREFEEKFYFPHCLGGVDGKHVRITPPPASGSYYYNYNGVLMATANANHEFIICELGVFLGDVAFALTPTVLEPFHQQQLTNERFRIFHTSINLKPASIDNIAMTCCELHNFLRRNYYIHYTPAEVSILRRYQAHFHWVYRGHYRSVSHDGKLTRQEFVQYFNNEGTVPWQNAMCEINNA</sequence>
<dbReference type="EMBL" id="JARBHB010000010">
    <property type="protein sequence ID" value="KAJ8874256.1"/>
    <property type="molecule type" value="Genomic_DNA"/>
</dbReference>
<protein>
    <recommendedName>
        <fullName evidence="3">DDE Tnp4 domain-containing protein</fullName>
    </recommendedName>
</protein>
<name>A0ABQ9GQH1_9NEOP</name>